<organism evidence="2">
    <name type="scientific">Amphimedon queenslandica</name>
    <name type="common">Sponge</name>
    <dbReference type="NCBI Taxonomy" id="400682"/>
    <lineage>
        <taxon>Eukaryota</taxon>
        <taxon>Metazoa</taxon>
        <taxon>Porifera</taxon>
        <taxon>Demospongiae</taxon>
        <taxon>Heteroscleromorpha</taxon>
        <taxon>Haplosclerida</taxon>
        <taxon>Niphatidae</taxon>
        <taxon>Amphimedon</taxon>
    </lineage>
</organism>
<protein>
    <submittedName>
        <fullName evidence="2">Uncharacterized protein</fullName>
    </submittedName>
</protein>
<keyword evidence="1" id="KW-1133">Transmembrane helix</keyword>
<proteinExistence type="predicted"/>
<evidence type="ECO:0000313" key="2">
    <source>
        <dbReference type="EnsemblMetazoa" id="Aqu2.1.23821_001"/>
    </source>
</evidence>
<keyword evidence="1" id="KW-0812">Transmembrane</keyword>
<dbReference type="EnsemblMetazoa" id="Aqu2.1.23821_001">
    <property type="protein sequence ID" value="Aqu2.1.23821_001"/>
    <property type="gene ID" value="Aqu2.1.23821"/>
</dbReference>
<feature type="transmembrane region" description="Helical" evidence="1">
    <location>
        <begin position="7"/>
        <end position="28"/>
    </location>
</feature>
<dbReference type="AlphaFoldDB" id="A0A1X7U8N6"/>
<dbReference type="OrthoDB" id="4092844at2759"/>
<accession>A0A1X7U8N6</accession>
<evidence type="ECO:0000256" key="1">
    <source>
        <dbReference type="SAM" id="Phobius"/>
    </source>
</evidence>
<name>A0A1X7U8N6_AMPQE</name>
<sequence>PIDLKRSILIGSSLYLVLFILICPNFLLQATYDAAVGLWVHV</sequence>
<dbReference type="InParanoid" id="A0A1X7U8N6"/>
<reference evidence="2" key="1">
    <citation type="submission" date="2017-05" db="UniProtKB">
        <authorList>
            <consortium name="EnsemblMetazoa"/>
        </authorList>
    </citation>
    <scope>IDENTIFICATION</scope>
</reference>
<keyword evidence="1" id="KW-0472">Membrane</keyword>